<dbReference type="GO" id="GO:0003677">
    <property type="term" value="F:DNA binding"/>
    <property type="evidence" value="ECO:0007669"/>
    <property type="project" value="TreeGrafter"/>
</dbReference>
<dbReference type="Pfam" id="PF00145">
    <property type="entry name" value="DNA_methylase"/>
    <property type="match status" value="1"/>
</dbReference>
<dbReference type="GO" id="GO:0044027">
    <property type="term" value="P:negative regulation of gene expression via chromosomal CpG island methylation"/>
    <property type="evidence" value="ECO:0007669"/>
    <property type="project" value="TreeGrafter"/>
</dbReference>
<dbReference type="InterPro" id="IPR029063">
    <property type="entry name" value="SAM-dependent_MTases_sf"/>
</dbReference>
<proteinExistence type="inferred from homology"/>
<dbReference type="PANTHER" id="PTHR10629">
    <property type="entry name" value="CYTOSINE-SPECIFIC METHYLTRANSFERASE"/>
    <property type="match status" value="1"/>
</dbReference>
<dbReference type="AlphaFoldDB" id="A0A2M8H9L9"/>
<evidence type="ECO:0000256" key="2">
    <source>
        <dbReference type="ARBA" id="ARBA00022603"/>
    </source>
</evidence>
<dbReference type="Gene3D" id="3.90.120.10">
    <property type="entry name" value="DNA Methylase, subunit A, domain 2"/>
    <property type="match status" value="1"/>
</dbReference>
<evidence type="ECO:0000313" key="9">
    <source>
        <dbReference type="EMBL" id="PJC93235.1"/>
    </source>
</evidence>
<dbReference type="InterPro" id="IPR050390">
    <property type="entry name" value="C5-Methyltransferase"/>
</dbReference>
<dbReference type="PROSITE" id="PS51679">
    <property type="entry name" value="SAM_MT_C5"/>
    <property type="match status" value="1"/>
</dbReference>
<dbReference type="EMBL" id="PGCP01000015">
    <property type="protein sequence ID" value="PJC93235.1"/>
    <property type="molecule type" value="Genomic_DNA"/>
</dbReference>
<dbReference type="EC" id="2.1.1.37" evidence="1"/>
<comment type="similarity">
    <text evidence="7 8">Belongs to the class I-like SAM-binding methyltransferase superfamily. C5-methyltransferase family.</text>
</comment>
<dbReference type="PROSITE" id="PS00095">
    <property type="entry name" value="C5_MTASE_2"/>
    <property type="match status" value="1"/>
</dbReference>
<evidence type="ECO:0000256" key="7">
    <source>
        <dbReference type="PROSITE-ProRule" id="PRU01016"/>
    </source>
</evidence>
<keyword evidence="10" id="KW-1185">Reference proteome</keyword>
<dbReference type="PANTHER" id="PTHR10629:SF52">
    <property type="entry name" value="DNA (CYTOSINE-5)-METHYLTRANSFERASE 1"/>
    <property type="match status" value="1"/>
</dbReference>
<dbReference type="GO" id="GO:0032259">
    <property type="term" value="P:methylation"/>
    <property type="evidence" value="ECO:0007669"/>
    <property type="project" value="UniProtKB-KW"/>
</dbReference>
<dbReference type="NCBIfam" id="TIGR00675">
    <property type="entry name" value="dcm"/>
    <property type="match status" value="1"/>
</dbReference>
<dbReference type="GO" id="GO:0009307">
    <property type="term" value="P:DNA restriction-modification system"/>
    <property type="evidence" value="ECO:0007669"/>
    <property type="project" value="UniProtKB-KW"/>
</dbReference>
<dbReference type="REBASE" id="260141">
    <property type="entry name" value="M.Alu2473ORF10555P"/>
</dbReference>
<evidence type="ECO:0000256" key="8">
    <source>
        <dbReference type="RuleBase" id="RU000416"/>
    </source>
</evidence>
<name>A0A2M8H9L9_9GAMM</name>
<dbReference type="OrthoDB" id="9813719at2"/>
<keyword evidence="3 7" id="KW-0808">Transferase</keyword>
<dbReference type="SUPFAM" id="SSF53335">
    <property type="entry name" value="S-adenosyl-L-methionine-dependent methyltransferases"/>
    <property type="match status" value="1"/>
</dbReference>
<keyword evidence="2 7" id="KW-0489">Methyltransferase</keyword>
<evidence type="ECO:0000256" key="5">
    <source>
        <dbReference type="ARBA" id="ARBA00022747"/>
    </source>
</evidence>
<evidence type="ECO:0000256" key="1">
    <source>
        <dbReference type="ARBA" id="ARBA00011975"/>
    </source>
</evidence>
<dbReference type="GO" id="GO:0003886">
    <property type="term" value="F:DNA (cytosine-5-)-methyltransferase activity"/>
    <property type="evidence" value="ECO:0007669"/>
    <property type="project" value="UniProtKB-EC"/>
</dbReference>
<accession>A0A2M8H9L9</accession>
<protein>
    <recommendedName>
        <fullName evidence="1">DNA (cytosine-5-)-methyltransferase</fullName>
        <ecNumber evidence="1">2.1.1.37</ecNumber>
    </recommendedName>
</protein>
<dbReference type="Proteomes" id="UP000232060">
    <property type="component" value="Unassembled WGS sequence"/>
</dbReference>
<evidence type="ECO:0000256" key="3">
    <source>
        <dbReference type="ARBA" id="ARBA00022679"/>
    </source>
</evidence>
<comment type="catalytic activity">
    <reaction evidence="6">
        <text>a 2'-deoxycytidine in DNA + S-adenosyl-L-methionine = a 5-methyl-2'-deoxycytidine in DNA + S-adenosyl-L-homocysteine + H(+)</text>
        <dbReference type="Rhea" id="RHEA:13681"/>
        <dbReference type="Rhea" id="RHEA-COMP:11369"/>
        <dbReference type="Rhea" id="RHEA-COMP:11370"/>
        <dbReference type="ChEBI" id="CHEBI:15378"/>
        <dbReference type="ChEBI" id="CHEBI:57856"/>
        <dbReference type="ChEBI" id="CHEBI:59789"/>
        <dbReference type="ChEBI" id="CHEBI:85452"/>
        <dbReference type="ChEBI" id="CHEBI:85454"/>
        <dbReference type="EC" id="2.1.1.37"/>
    </reaction>
</comment>
<keyword evidence="4 7" id="KW-0949">S-adenosyl-L-methionine</keyword>
<keyword evidence="5" id="KW-0680">Restriction system</keyword>
<evidence type="ECO:0000256" key="4">
    <source>
        <dbReference type="ARBA" id="ARBA00022691"/>
    </source>
</evidence>
<comment type="caution">
    <text evidence="9">The sequence shown here is derived from an EMBL/GenBank/DDBJ whole genome shotgun (WGS) entry which is preliminary data.</text>
</comment>
<evidence type="ECO:0000313" key="10">
    <source>
        <dbReference type="Proteomes" id="UP000232060"/>
    </source>
</evidence>
<organism evidence="9 10">
    <name type="scientific">Aeromonas lusitana</name>
    <dbReference type="NCBI Taxonomy" id="931529"/>
    <lineage>
        <taxon>Bacteria</taxon>
        <taxon>Pseudomonadati</taxon>
        <taxon>Pseudomonadota</taxon>
        <taxon>Gammaproteobacteria</taxon>
        <taxon>Aeromonadales</taxon>
        <taxon>Aeromonadaceae</taxon>
        <taxon>Aeromonas</taxon>
    </lineage>
</organism>
<dbReference type="InterPro" id="IPR031303">
    <property type="entry name" value="C5_meth_CS"/>
</dbReference>
<sequence>MIGIDLFAGAGGMSLGARQAGIDVQVVVEADKHAAATYLRNHRPKFGVFADDIRKFNKVDIETKNGEQIVLFGGPPCQGFSTSNQKTRTSDNETNWLFLEFLRMASLYKPDWIVFENVKGILETEKGFFAEKVILSLEKLGYTCFASILNAVDYGVPQRRDRFFVVASLHNEPFSFPKPSDSHKVTVQEAIGDLPLLDNGSSKCYMTYSSDPVSEYSRLMRGRLEGCSNNIVTKNAPFIVGRYKYIPQGGNWENIPDHLMSNYKDKTRCHTGIYRRLCEKSPSVVIGNFRKNMLIHPIQDRGLSVREAARLQSFPDEFVFEGSIGFQQQQVGNAVPPLLAKALFQQILKKNYQL</sequence>
<dbReference type="Gene3D" id="3.40.50.150">
    <property type="entry name" value="Vaccinia Virus protein VP39"/>
    <property type="match status" value="1"/>
</dbReference>
<feature type="active site" evidence="7">
    <location>
        <position position="77"/>
    </location>
</feature>
<dbReference type="PRINTS" id="PR00105">
    <property type="entry name" value="C5METTRFRASE"/>
</dbReference>
<reference evidence="9 10" key="1">
    <citation type="submission" date="2017-11" db="EMBL/GenBank/DDBJ databases">
        <title>Draft genome sequence of environmental isolate Aeromonas lusitania sp. nov. MDC 2473.</title>
        <authorList>
            <person name="Colston S.M."/>
            <person name="Navarro A."/>
            <person name="Martinez-Murcia A.J."/>
            <person name="Graf J."/>
        </authorList>
    </citation>
    <scope>NUCLEOTIDE SEQUENCE [LARGE SCALE GENOMIC DNA]</scope>
    <source>
        <strain evidence="9 10">MDC 2473</strain>
    </source>
</reference>
<dbReference type="InterPro" id="IPR001525">
    <property type="entry name" value="C5_MeTfrase"/>
</dbReference>
<evidence type="ECO:0000256" key="6">
    <source>
        <dbReference type="ARBA" id="ARBA00047422"/>
    </source>
</evidence>
<gene>
    <name evidence="9" type="ORF">CUC44_10555</name>
</gene>